<proteinExistence type="predicted"/>
<dbReference type="EMBL" id="CP099420">
    <property type="protein sequence ID" value="USW51728.1"/>
    <property type="molecule type" value="Genomic_DNA"/>
</dbReference>
<organism evidence="1 2">
    <name type="scientific">Septoria linicola</name>
    <dbReference type="NCBI Taxonomy" id="215465"/>
    <lineage>
        <taxon>Eukaryota</taxon>
        <taxon>Fungi</taxon>
        <taxon>Dikarya</taxon>
        <taxon>Ascomycota</taxon>
        <taxon>Pezizomycotina</taxon>
        <taxon>Dothideomycetes</taxon>
        <taxon>Dothideomycetidae</taxon>
        <taxon>Mycosphaerellales</taxon>
        <taxon>Mycosphaerellaceae</taxon>
        <taxon>Septoria</taxon>
    </lineage>
</organism>
<evidence type="ECO:0000313" key="2">
    <source>
        <dbReference type="Proteomes" id="UP001056384"/>
    </source>
</evidence>
<gene>
    <name evidence="1" type="ORF">Slin15195_G050470</name>
</gene>
<evidence type="ECO:0000313" key="1">
    <source>
        <dbReference type="EMBL" id="USW51728.1"/>
    </source>
</evidence>
<protein>
    <submittedName>
        <fullName evidence="1">Uncharacterized protein</fullName>
    </submittedName>
</protein>
<reference evidence="1" key="1">
    <citation type="submission" date="2022-06" db="EMBL/GenBank/DDBJ databases">
        <title>Complete genome sequences of two strains of the flax pathogen Septoria linicola.</title>
        <authorList>
            <person name="Lapalu N."/>
            <person name="Simon A."/>
            <person name="Demenou B."/>
            <person name="Paumier D."/>
            <person name="Guillot M.-P."/>
            <person name="Gout L."/>
            <person name="Valade R."/>
        </authorList>
    </citation>
    <scope>NUCLEOTIDE SEQUENCE</scope>
    <source>
        <strain evidence="1">SE15195</strain>
    </source>
</reference>
<keyword evidence="2" id="KW-1185">Reference proteome</keyword>
<dbReference type="AlphaFoldDB" id="A0A9Q9ARB1"/>
<accession>A0A9Q9ARB1</accession>
<dbReference type="Proteomes" id="UP001056384">
    <property type="component" value="Chromosome 3"/>
</dbReference>
<name>A0A9Q9ARB1_9PEZI</name>
<sequence length="135" mass="15821">MPSSSTASTSQERLITHNHKVLCARLWHSGFEKETRYITPFFVAILETTEDTLYQHACEDDPKWWKQMQEYCNKKARSESVYVAGNMTADSAAVLFKFGRKEEAERLCELAEQIYGLAVKVEEDEKRYESWSYKY</sequence>